<evidence type="ECO:0000256" key="1">
    <source>
        <dbReference type="SAM" id="MobiDB-lite"/>
    </source>
</evidence>
<dbReference type="GO" id="GO:0005385">
    <property type="term" value="F:zinc ion transmembrane transporter activity"/>
    <property type="evidence" value="ECO:0007669"/>
    <property type="project" value="TreeGrafter"/>
</dbReference>
<dbReference type="GO" id="GO:0016020">
    <property type="term" value="C:membrane"/>
    <property type="evidence" value="ECO:0007669"/>
    <property type="project" value="TreeGrafter"/>
</dbReference>
<dbReference type="EMBL" id="LT629710">
    <property type="protein sequence ID" value="SDP27209.1"/>
    <property type="molecule type" value="Genomic_DNA"/>
</dbReference>
<dbReference type="STRING" id="1090615.SAMN04515671_3498"/>
<organism evidence="3 4">
    <name type="scientific">Nakamurella panacisegetis</name>
    <dbReference type="NCBI Taxonomy" id="1090615"/>
    <lineage>
        <taxon>Bacteria</taxon>
        <taxon>Bacillati</taxon>
        <taxon>Actinomycetota</taxon>
        <taxon>Actinomycetes</taxon>
        <taxon>Nakamurellales</taxon>
        <taxon>Nakamurellaceae</taxon>
        <taxon>Nakamurella</taxon>
    </lineage>
</organism>
<keyword evidence="2" id="KW-0812">Transmembrane</keyword>
<feature type="transmembrane region" description="Helical" evidence="2">
    <location>
        <begin position="81"/>
        <end position="102"/>
    </location>
</feature>
<dbReference type="AlphaFoldDB" id="A0A1H0RDF1"/>
<evidence type="ECO:0000313" key="4">
    <source>
        <dbReference type="Proteomes" id="UP000198741"/>
    </source>
</evidence>
<feature type="transmembrane region" description="Helical" evidence="2">
    <location>
        <begin position="6"/>
        <end position="27"/>
    </location>
</feature>
<feature type="transmembrane region" description="Helical" evidence="2">
    <location>
        <begin position="214"/>
        <end position="236"/>
    </location>
</feature>
<feature type="transmembrane region" description="Helical" evidence="2">
    <location>
        <begin position="242"/>
        <end position="265"/>
    </location>
</feature>
<evidence type="ECO:0000313" key="3">
    <source>
        <dbReference type="EMBL" id="SDP27209.1"/>
    </source>
</evidence>
<keyword evidence="2" id="KW-0472">Membrane</keyword>
<sequence>MLVGMNLPMTLLLGLIAGATILLGLPVGRLRHPAPGVRVLLTATSVGVLLFIFWDVLSAAWAPIDAALGAVHDGHGGLGPVAGYGSLFAGGLAVGLLGLVAYDRYMARAGQRGKRSGPGAMARSEHSPRTQTPVIAGWSSGQRLSLLIAVGIGLHNFAEGLAIGQAAASGAITLATVLVIGFALHNATEGFGIVAPLTADTDTAGSDGRPSWGFLLGMAAIGGGPTFVGTAVGHSFSSEPVSVVFLTLAAGSIAYVMVQLLGVAARAKRSDLVAYGLLVGLLAGFITDAVVSAGGA</sequence>
<feature type="region of interest" description="Disordered" evidence="1">
    <location>
        <begin position="112"/>
        <end position="134"/>
    </location>
</feature>
<keyword evidence="2" id="KW-1133">Transmembrane helix</keyword>
<reference evidence="3 4" key="1">
    <citation type="submission" date="2016-10" db="EMBL/GenBank/DDBJ databases">
        <authorList>
            <person name="de Groot N.N."/>
        </authorList>
    </citation>
    <scope>NUCLEOTIDE SEQUENCE [LARGE SCALE GENOMIC DNA]</scope>
    <source>
        <strain evidence="4">P4-7,KCTC 19426,CECT 7604</strain>
    </source>
</reference>
<dbReference type="Proteomes" id="UP000198741">
    <property type="component" value="Chromosome I"/>
</dbReference>
<dbReference type="PANTHER" id="PTHR11040">
    <property type="entry name" value="ZINC/IRON TRANSPORTER"/>
    <property type="match status" value="1"/>
</dbReference>
<accession>A0A1H0RDF1</accession>
<protein>
    <submittedName>
        <fullName evidence="3">Zinc transporter, ZIP family</fullName>
    </submittedName>
</protein>
<proteinExistence type="predicted"/>
<evidence type="ECO:0000256" key="2">
    <source>
        <dbReference type="SAM" id="Phobius"/>
    </source>
</evidence>
<feature type="transmembrane region" description="Helical" evidence="2">
    <location>
        <begin position="272"/>
        <end position="293"/>
    </location>
</feature>
<name>A0A1H0RDF1_9ACTN</name>
<gene>
    <name evidence="3" type="ORF">SAMN04515671_3498</name>
</gene>
<keyword evidence="4" id="KW-1185">Reference proteome</keyword>
<feature type="transmembrane region" description="Helical" evidence="2">
    <location>
        <begin position="39"/>
        <end position="61"/>
    </location>
</feature>
<dbReference type="PANTHER" id="PTHR11040:SF205">
    <property type="entry name" value="ZINC TRANSPORTER ZUPT"/>
    <property type="match status" value="1"/>
</dbReference>